<evidence type="ECO:0000313" key="2">
    <source>
        <dbReference type="Proteomes" id="UP001303115"/>
    </source>
</evidence>
<organism evidence="1 2">
    <name type="scientific">Parachaetomium inaequale</name>
    <dbReference type="NCBI Taxonomy" id="2588326"/>
    <lineage>
        <taxon>Eukaryota</taxon>
        <taxon>Fungi</taxon>
        <taxon>Dikarya</taxon>
        <taxon>Ascomycota</taxon>
        <taxon>Pezizomycotina</taxon>
        <taxon>Sordariomycetes</taxon>
        <taxon>Sordariomycetidae</taxon>
        <taxon>Sordariales</taxon>
        <taxon>Chaetomiaceae</taxon>
        <taxon>Parachaetomium</taxon>
    </lineage>
</organism>
<feature type="non-terminal residue" evidence="1">
    <location>
        <position position="1"/>
    </location>
</feature>
<dbReference type="GO" id="GO:0047536">
    <property type="term" value="F:2-aminoadipate transaminase activity"/>
    <property type="evidence" value="ECO:0007669"/>
    <property type="project" value="TreeGrafter"/>
</dbReference>
<dbReference type="AlphaFoldDB" id="A0AAN6P4R4"/>
<dbReference type="SUPFAM" id="SSF53383">
    <property type="entry name" value="PLP-dependent transferases"/>
    <property type="match status" value="1"/>
</dbReference>
<name>A0AAN6P4R4_9PEZI</name>
<dbReference type="PANTHER" id="PTHR42858:SF1">
    <property type="entry name" value="LD15494P"/>
    <property type="match status" value="1"/>
</dbReference>
<dbReference type="EMBL" id="MU854710">
    <property type="protein sequence ID" value="KAK4031744.1"/>
    <property type="molecule type" value="Genomic_DNA"/>
</dbReference>
<accession>A0AAN6P4R4</accession>
<protein>
    <recommendedName>
        <fullName evidence="3">PLP-dependent aminotransferase family protein</fullName>
    </recommendedName>
</protein>
<gene>
    <name evidence="1" type="ORF">C8A01DRAFT_41802</name>
</gene>
<dbReference type="InterPro" id="IPR015422">
    <property type="entry name" value="PyrdxlP-dep_Trfase_small"/>
</dbReference>
<dbReference type="Proteomes" id="UP001303115">
    <property type="component" value="Unassembled WGS sequence"/>
</dbReference>
<reference evidence="2" key="1">
    <citation type="journal article" date="2023" name="Mol. Phylogenet. Evol.">
        <title>Genome-scale phylogeny and comparative genomics of the fungal order Sordariales.</title>
        <authorList>
            <person name="Hensen N."/>
            <person name="Bonometti L."/>
            <person name="Westerberg I."/>
            <person name="Brannstrom I.O."/>
            <person name="Guillou S."/>
            <person name="Cros-Aarteil S."/>
            <person name="Calhoun S."/>
            <person name="Haridas S."/>
            <person name="Kuo A."/>
            <person name="Mondo S."/>
            <person name="Pangilinan J."/>
            <person name="Riley R."/>
            <person name="LaButti K."/>
            <person name="Andreopoulos B."/>
            <person name="Lipzen A."/>
            <person name="Chen C."/>
            <person name="Yan M."/>
            <person name="Daum C."/>
            <person name="Ng V."/>
            <person name="Clum A."/>
            <person name="Steindorff A."/>
            <person name="Ohm R.A."/>
            <person name="Martin F."/>
            <person name="Silar P."/>
            <person name="Natvig D.O."/>
            <person name="Lalanne C."/>
            <person name="Gautier V."/>
            <person name="Ament-Velasquez S.L."/>
            <person name="Kruys A."/>
            <person name="Hutchinson M.I."/>
            <person name="Powell A.J."/>
            <person name="Barry K."/>
            <person name="Miller A.N."/>
            <person name="Grigoriev I.V."/>
            <person name="Debuchy R."/>
            <person name="Gladieux P."/>
            <person name="Hiltunen Thoren M."/>
            <person name="Johannesson H."/>
        </authorList>
    </citation>
    <scope>NUCLEOTIDE SEQUENCE [LARGE SCALE GENOMIC DNA]</scope>
    <source>
        <strain evidence="2">CBS 284.82</strain>
    </source>
</reference>
<sequence>VYGGYFVWLTLPGGVDAEAVAERARVEEELVVAPGRLFEVAGDEAAARFPGNVRLSFSWADEEDIVEGVARLGRVLRRMLDGEGWTQAGKAEGNGGAQEFK</sequence>
<comment type="caution">
    <text evidence="1">The sequence shown here is derived from an EMBL/GenBank/DDBJ whole genome shotgun (WGS) entry which is preliminary data.</text>
</comment>
<evidence type="ECO:0008006" key="3">
    <source>
        <dbReference type="Google" id="ProtNLM"/>
    </source>
</evidence>
<dbReference type="PANTHER" id="PTHR42858">
    <property type="entry name" value="AMINOTRANSFERASE"/>
    <property type="match status" value="1"/>
</dbReference>
<evidence type="ECO:0000313" key="1">
    <source>
        <dbReference type="EMBL" id="KAK4031744.1"/>
    </source>
</evidence>
<dbReference type="Gene3D" id="3.90.1150.10">
    <property type="entry name" value="Aspartate Aminotransferase, domain 1"/>
    <property type="match status" value="1"/>
</dbReference>
<proteinExistence type="predicted"/>
<dbReference type="InterPro" id="IPR015424">
    <property type="entry name" value="PyrdxlP-dep_Trfase"/>
</dbReference>
<keyword evidence="2" id="KW-1185">Reference proteome</keyword>